<dbReference type="InterPro" id="IPR031468">
    <property type="entry name" value="SMP_LBD"/>
</dbReference>
<evidence type="ECO:0000259" key="14">
    <source>
        <dbReference type="PROSITE" id="PS51847"/>
    </source>
</evidence>
<comment type="similarity">
    <text evidence="2">Belongs to the synaptotagmin family.</text>
</comment>
<keyword evidence="11 12" id="KW-0472">Membrane</keyword>
<keyword evidence="6" id="KW-0677">Repeat</keyword>
<evidence type="ECO:0000256" key="10">
    <source>
        <dbReference type="ARBA" id="ARBA00023121"/>
    </source>
</evidence>
<keyword evidence="3" id="KW-0813">Transport</keyword>
<evidence type="ECO:0000313" key="16">
    <source>
        <dbReference type="Proteomes" id="UP001159364"/>
    </source>
</evidence>
<reference evidence="15 16" key="1">
    <citation type="submission" date="2021-09" db="EMBL/GenBank/DDBJ databases">
        <title>Genomic insights and catalytic innovation underlie evolution of tropane alkaloids biosynthesis.</title>
        <authorList>
            <person name="Wang Y.-J."/>
            <person name="Tian T."/>
            <person name="Huang J.-P."/>
            <person name="Huang S.-X."/>
        </authorList>
    </citation>
    <scope>NUCLEOTIDE SEQUENCE [LARGE SCALE GENOMIC DNA]</scope>
    <source>
        <strain evidence="15">KIB-2018</strain>
        <tissue evidence="15">Leaf</tissue>
    </source>
</reference>
<dbReference type="InterPro" id="IPR045050">
    <property type="entry name" value="Synaptotagmin_plant"/>
</dbReference>
<dbReference type="GO" id="GO:0016020">
    <property type="term" value="C:membrane"/>
    <property type="evidence" value="ECO:0007669"/>
    <property type="project" value="UniProtKB-SubCell"/>
</dbReference>
<feature type="domain" description="C2" evidence="13">
    <location>
        <begin position="240"/>
        <end position="363"/>
    </location>
</feature>
<comment type="caution">
    <text evidence="15">The sequence shown here is derived from an EMBL/GenBank/DDBJ whole genome shotgun (WGS) entry which is preliminary data.</text>
</comment>
<keyword evidence="5" id="KW-0479">Metal-binding</keyword>
<dbReference type="GO" id="GO:0006869">
    <property type="term" value="P:lipid transport"/>
    <property type="evidence" value="ECO:0007669"/>
    <property type="project" value="UniProtKB-KW"/>
</dbReference>
<keyword evidence="8 12" id="KW-1133">Transmembrane helix</keyword>
<evidence type="ECO:0000256" key="1">
    <source>
        <dbReference type="ARBA" id="ARBA00004167"/>
    </source>
</evidence>
<dbReference type="Pfam" id="PF17047">
    <property type="entry name" value="SMP_LBD"/>
    <property type="match status" value="1"/>
</dbReference>
<keyword evidence="9" id="KW-0445">Lipid transport</keyword>
<keyword evidence="7" id="KW-0106">Calcium</keyword>
<comment type="subcellular location">
    <subcellularLocation>
        <location evidence="1">Membrane</location>
        <topology evidence="1">Single-pass membrane protein</topology>
    </subcellularLocation>
</comment>
<name>A0AAV8SQ04_9ROSI</name>
<dbReference type="CDD" id="cd00030">
    <property type="entry name" value="C2"/>
    <property type="match status" value="2"/>
</dbReference>
<organism evidence="15 16">
    <name type="scientific">Erythroxylum novogranatense</name>
    <dbReference type="NCBI Taxonomy" id="1862640"/>
    <lineage>
        <taxon>Eukaryota</taxon>
        <taxon>Viridiplantae</taxon>
        <taxon>Streptophyta</taxon>
        <taxon>Embryophyta</taxon>
        <taxon>Tracheophyta</taxon>
        <taxon>Spermatophyta</taxon>
        <taxon>Magnoliopsida</taxon>
        <taxon>eudicotyledons</taxon>
        <taxon>Gunneridae</taxon>
        <taxon>Pentapetalae</taxon>
        <taxon>rosids</taxon>
        <taxon>fabids</taxon>
        <taxon>Malpighiales</taxon>
        <taxon>Erythroxylaceae</taxon>
        <taxon>Erythroxylum</taxon>
    </lineage>
</organism>
<evidence type="ECO:0000256" key="2">
    <source>
        <dbReference type="ARBA" id="ARBA00006996"/>
    </source>
</evidence>
<dbReference type="AlphaFoldDB" id="A0AAV8SQ04"/>
<evidence type="ECO:0000256" key="9">
    <source>
        <dbReference type="ARBA" id="ARBA00023055"/>
    </source>
</evidence>
<keyword evidence="10" id="KW-0446">Lipid-binding</keyword>
<dbReference type="SUPFAM" id="SSF49562">
    <property type="entry name" value="C2 domain (Calcium/lipid-binding domain, CaLB)"/>
    <property type="match status" value="2"/>
</dbReference>
<dbReference type="GO" id="GO:0046872">
    <property type="term" value="F:metal ion binding"/>
    <property type="evidence" value="ECO:0007669"/>
    <property type="project" value="UniProtKB-KW"/>
</dbReference>
<dbReference type="PROSITE" id="PS50004">
    <property type="entry name" value="C2"/>
    <property type="match status" value="2"/>
</dbReference>
<dbReference type="GO" id="GO:0008289">
    <property type="term" value="F:lipid binding"/>
    <property type="evidence" value="ECO:0007669"/>
    <property type="project" value="UniProtKB-KW"/>
</dbReference>
<dbReference type="PROSITE" id="PS51847">
    <property type="entry name" value="SMP"/>
    <property type="match status" value="1"/>
</dbReference>
<dbReference type="InterPro" id="IPR035892">
    <property type="entry name" value="C2_domain_sf"/>
</dbReference>
<evidence type="ECO:0000256" key="5">
    <source>
        <dbReference type="ARBA" id="ARBA00022723"/>
    </source>
</evidence>
<keyword evidence="4 12" id="KW-0812">Transmembrane</keyword>
<feature type="transmembrane region" description="Helical" evidence="12">
    <location>
        <begin position="7"/>
        <end position="30"/>
    </location>
</feature>
<evidence type="ECO:0000256" key="6">
    <source>
        <dbReference type="ARBA" id="ARBA00022737"/>
    </source>
</evidence>
<keyword evidence="16" id="KW-1185">Reference proteome</keyword>
<dbReference type="CDD" id="cd21677">
    <property type="entry name" value="SMP_SYT"/>
    <property type="match status" value="1"/>
</dbReference>
<dbReference type="SMART" id="SM00239">
    <property type="entry name" value="C2"/>
    <property type="match status" value="2"/>
</dbReference>
<proteinExistence type="inferred from homology"/>
<protein>
    <recommendedName>
        <fullName evidence="17">Synaptotagmin-3-like</fullName>
    </recommendedName>
</protein>
<dbReference type="GO" id="GO:0005783">
    <property type="term" value="C:endoplasmic reticulum"/>
    <property type="evidence" value="ECO:0007669"/>
    <property type="project" value="TreeGrafter"/>
</dbReference>
<dbReference type="FunFam" id="2.60.40.150:FF:000102">
    <property type="entry name" value="Synaptotagmin-2 isoform A"/>
    <property type="match status" value="1"/>
</dbReference>
<dbReference type="Pfam" id="PF00168">
    <property type="entry name" value="C2"/>
    <property type="match status" value="2"/>
</dbReference>
<feature type="domain" description="C2" evidence="13">
    <location>
        <begin position="408"/>
        <end position="528"/>
    </location>
</feature>
<evidence type="ECO:0000256" key="11">
    <source>
        <dbReference type="ARBA" id="ARBA00023136"/>
    </source>
</evidence>
<dbReference type="InterPro" id="IPR000008">
    <property type="entry name" value="C2_dom"/>
</dbReference>
<dbReference type="InterPro" id="IPR039010">
    <property type="entry name" value="Synaptotagmin_SMP"/>
</dbReference>
<evidence type="ECO:0000256" key="8">
    <source>
        <dbReference type="ARBA" id="ARBA00022989"/>
    </source>
</evidence>
<evidence type="ECO:0000256" key="7">
    <source>
        <dbReference type="ARBA" id="ARBA00022837"/>
    </source>
</evidence>
<dbReference type="PANTHER" id="PTHR10774">
    <property type="entry name" value="EXTENDED SYNAPTOTAGMIN-RELATED"/>
    <property type="match status" value="1"/>
</dbReference>
<evidence type="ECO:0000256" key="3">
    <source>
        <dbReference type="ARBA" id="ARBA00022448"/>
    </source>
</evidence>
<dbReference type="Proteomes" id="UP001159364">
    <property type="component" value="Linkage Group LG09"/>
</dbReference>
<sequence length="547" mass="62547">MGLQSSLLGIIGFGIGIPIGLLLGFFIFLYSEPQDVKEPVIKAIQELDTCRLFEFFPEIPMWVKHPDYDRIDWLNKYVCFMWPYLDRAISGMIRSMTAPIFEEYSSKFLIKSIDFKSLTLGTLPPIMHGIKVHESNEEELVFETAVRWAGNPNITLVLNFFSVPVTVQLLDVQVSAVLRITFKPLVPTFPCFSNILVSLLEKPHVDFGMKLLGADVMAIPGLYQFVQELIRKQIASLYLWPQTLSIQILDDSAGAVNKPVGILHVKVVRALNLLKMDLFGSSDPYVKVSLSGERFPGKKTSIKMKSLNPQWNEDFKFTVRDPDSQILRLQVYDWEKFGTHDKLGMQVVPLKTLTPHETKAFTLVLAKNENPNDPENKKPRGKLMIELTFKPFREEGERFSGLLDCSDHTQSESRNVSRDLSLNKGGLLVVTVQGAEKVEGKRHNNPYAVIMFRGDLKQTKINKKTRDPIWNEEFQFVLEEAPLKEKINIEVMSKRRGFGFGFRRKETLGHVDINLEDVVHNGRINQKYHLINSRNGLISVDIRWRVI</sequence>
<dbReference type="EMBL" id="JAIWQS010000009">
    <property type="protein sequence ID" value="KAJ8754096.1"/>
    <property type="molecule type" value="Genomic_DNA"/>
</dbReference>
<evidence type="ECO:0000259" key="13">
    <source>
        <dbReference type="PROSITE" id="PS50004"/>
    </source>
</evidence>
<evidence type="ECO:0000256" key="4">
    <source>
        <dbReference type="ARBA" id="ARBA00022692"/>
    </source>
</evidence>
<evidence type="ECO:0000256" key="12">
    <source>
        <dbReference type="SAM" id="Phobius"/>
    </source>
</evidence>
<dbReference type="Gene3D" id="2.60.40.150">
    <property type="entry name" value="C2 domain"/>
    <property type="match status" value="2"/>
</dbReference>
<accession>A0AAV8SQ04</accession>
<dbReference type="PRINTS" id="PR00360">
    <property type="entry name" value="C2DOMAIN"/>
</dbReference>
<feature type="domain" description="SMP-LTD" evidence="14">
    <location>
        <begin position="67"/>
        <end position="249"/>
    </location>
</feature>
<evidence type="ECO:0000313" key="15">
    <source>
        <dbReference type="EMBL" id="KAJ8754096.1"/>
    </source>
</evidence>
<gene>
    <name evidence="15" type="ORF">K2173_001994</name>
</gene>
<dbReference type="PANTHER" id="PTHR10774:SF217">
    <property type="entry name" value="OS06G0685300 PROTEIN"/>
    <property type="match status" value="1"/>
</dbReference>
<evidence type="ECO:0008006" key="17">
    <source>
        <dbReference type="Google" id="ProtNLM"/>
    </source>
</evidence>